<feature type="compositionally biased region" description="Basic and acidic residues" evidence="3">
    <location>
        <begin position="695"/>
        <end position="710"/>
    </location>
</feature>
<dbReference type="PANTHER" id="PTHR21501">
    <property type="entry name" value="PROTEIN FAM-161"/>
    <property type="match status" value="1"/>
</dbReference>
<name>A0AAW2HJ47_9NEOP</name>
<feature type="compositionally biased region" description="Basic and acidic residues" evidence="3">
    <location>
        <begin position="617"/>
        <end position="635"/>
    </location>
</feature>
<feature type="region of interest" description="Disordered" evidence="3">
    <location>
        <begin position="472"/>
        <end position="508"/>
    </location>
</feature>
<feature type="region of interest" description="Disordered" evidence="3">
    <location>
        <begin position="151"/>
        <end position="178"/>
    </location>
</feature>
<dbReference type="InterPro" id="IPR051655">
    <property type="entry name" value="FAM161"/>
</dbReference>
<keyword evidence="2" id="KW-0175">Coiled coil</keyword>
<dbReference type="PANTHER" id="PTHR21501:SF1">
    <property type="entry name" value="PROTEIN FAM-161"/>
    <property type="match status" value="1"/>
</dbReference>
<sequence>MATVRVRQNNMSAAHSGVSFNHSCLKVPVDPRSKRPSPNYERIYSYKLSDDVGKRGSRGTSAVSSSSSLENNYKSVESYLQFYETIPDYSELHHLSDEEFYSRLKSLKITQKRFCSGGDEGVFEPVDRPSSHSSIGFGTKYNPEAVYAKAGGHKKDSRVSSGYSNSSGQASSKITPPKVSSYVKKMKNRWGKVKPPKINVISDSENVSELGIEGKDILADDSWKKGGCTDDCWISDDGCSRKSKSMPSSPGCKTKISRYTPETCGCCWHDRGDLNDLHCHIHDCCPDSEVKKRDSPKKQKFHTRPVPLLSRIPLYEKIMADQEERRRANHNRYSRELRALVQPFSFTKREEKQKQKLRLTCSNPELNVPQKRSQTSFKAKPIPKNLFSNYAYERMREEDFYRALKKRIRAEEMLKSSSLPPSMAAREKYRSKSLDYLDSSGRAKLRGHKRACEVLQREMDFDEKSHKRRGKPFWMTRKMSNSVTDSSEVSPYESVSEPERRHQKRPHSAISINRSNLASVLRMQTVRKRMEKEMADNLEESRMKQQAKFKERLIRMTPAWRALNYSTEEDLALRVAARREEERVKKKRYEKLMGSIYGRVHNMPPLFQRQSGKQTKRNCEEQTQDCKQKKAEENGTVKTFTIPTTVQRYRSHFRRSRKSSESSGSHEKSDGSKIDESDNETGSREDEMEDYPPQRADDIAQKDADNTYLQ</sequence>
<feature type="compositionally biased region" description="Low complexity" evidence="3">
    <location>
        <begin position="486"/>
        <end position="495"/>
    </location>
</feature>
<dbReference type="GO" id="GO:0005929">
    <property type="term" value="C:cilium"/>
    <property type="evidence" value="ECO:0007669"/>
    <property type="project" value="TreeGrafter"/>
</dbReference>
<dbReference type="EMBL" id="JARGDH010000004">
    <property type="protein sequence ID" value="KAL0269561.1"/>
    <property type="molecule type" value="Genomic_DNA"/>
</dbReference>
<dbReference type="AlphaFoldDB" id="A0AAW2HJ47"/>
<gene>
    <name evidence="4" type="ORF">PYX00_007253</name>
</gene>
<feature type="compositionally biased region" description="Basic and acidic residues" evidence="3">
    <location>
        <begin position="658"/>
        <end position="685"/>
    </location>
</feature>
<dbReference type="InterPro" id="IPR019579">
    <property type="entry name" value="FAM161A/B"/>
</dbReference>
<dbReference type="GO" id="GO:0044782">
    <property type="term" value="P:cilium organization"/>
    <property type="evidence" value="ECO:0007669"/>
    <property type="project" value="TreeGrafter"/>
</dbReference>
<proteinExistence type="inferred from homology"/>
<evidence type="ECO:0000256" key="3">
    <source>
        <dbReference type="SAM" id="MobiDB-lite"/>
    </source>
</evidence>
<dbReference type="Pfam" id="PF10595">
    <property type="entry name" value="FAM161A_B"/>
    <property type="match status" value="1"/>
</dbReference>
<evidence type="ECO:0000256" key="1">
    <source>
        <dbReference type="ARBA" id="ARBA00006663"/>
    </source>
</evidence>
<feature type="compositionally biased region" description="Low complexity" evidence="3">
    <location>
        <begin position="159"/>
        <end position="172"/>
    </location>
</feature>
<feature type="compositionally biased region" description="Polar residues" evidence="3">
    <location>
        <begin position="636"/>
        <end position="648"/>
    </location>
</feature>
<dbReference type="GO" id="GO:0005856">
    <property type="term" value="C:cytoskeleton"/>
    <property type="evidence" value="ECO:0007669"/>
    <property type="project" value="UniProtKB-ARBA"/>
</dbReference>
<accession>A0AAW2HJ47</accession>
<comment type="similarity">
    <text evidence="1">Belongs to the FAM161 family.</text>
</comment>
<reference evidence="4" key="1">
    <citation type="journal article" date="2024" name="Gigascience">
        <title>Chromosome-level genome of the poultry shaft louse Menopon gallinae provides insight into the host-switching and adaptive evolution of parasitic lice.</title>
        <authorList>
            <person name="Xu Y."/>
            <person name="Ma L."/>
            <person name="Liu S."/>
            <person name="Liang Y."/>
            <person name="Liu Q."/>
            <person name="He Z."/>
            <person name="Tian L."/>
            <person name="Duan Y."/>
            <person name="Cai W."/>
            <person name="Li H."/>
            <person name="Song F."/>
        </authorList>
    </citation>
    <scope>NUCLEOTIDE SEQUENCE</scope>
    <source>
        <strain evidence="4">Cailab_2023a</strain>
    </source>
</reference>
<organism evidence="4">
    <name type="scientific">Menopon gallinae</name>
    <name type="common">poultry shaft louse</name>
    <dbReference type="NCBI Taxonomy" id="328185"/>
    <lineage>
        <taxon>Eukaryota</taxon>
        <taxon>Metazoa</taxon>
        <taxon>Ecdysozoa</taxon>
        <taxon>Arthropoda</taxon>
        <taxon>Hexapoda</taxon>
        <taxon>Insecta</taxon>
        <taxon>Pterygota</taxon>
        <taxon>Neoptera</taxon>
        <taxon>Paraneoptera</taxon>
        <taxon>Psocodea</taxon>
        <taxon>Troctomorpha</taxon>
        <taxon>Phthiraptera</taxon>
        <taxon>Amblycera</taxon>
        <taxon>Menoponidae</taxon>
        <taxon>Menopon</taxon>
    </lineage>
</organism>
<comment type="caution">
    <text evidence="4">The sequence shown here is derived from an EMBL/GenBank/DDBJ whole genome shotgun (WGS) entry which is preliminary data.</text>
</comment>
<evidence type="ECO:0000256" key="2">
    <source>
        <dbReference type="ARBA" id="ARBA00023054"/>
    </source>
</evidence>
<evidence type="ECO:0008006" key="5">
    <source>
        <dbReference type="Google" id="ProtNLM"/>
    </source>
</evidence>
<protein>
    <recommendedName>
        <fullName evidence="5">Protein FAM161A</fullName>
    </recommendedName>
</protein>
<evidence type="ECO:0000313" key="4">
    <source>
        <dbReference type="EMBL" id="KAL0269561.1"/>
    </source>
</evidence>
<feature type="region of interest" description="Disordered" evidence="3">
    <location>
        <begin position="609"/>
        <end position="710"/>
    </location>
</feature>